<evidence type="ECO:0000256" key="3">
    <source>
        <dbReference type="ARBA" id="ARBA00022490"/>
    </source>
</evidence>
<keyword evidence="3" id="KW-0963">Cytoplasm</keyword>
<comment type="caution">
    <text evidence="12">The sequence shown here is derived from an EMBL/GenBank/DDBJ whole genome shotgun (WGS) entry which is preliminary data.</text>
</comment>
<keyword evidence="4" id="KW-0175">Coiled coil</keyword>
<evidence type="ECO:0000256" key="5">
    <source>
        <dbReference type="ARBA" id="ARBA00023212"/>
    </source>
</evidence>
<protein>
    <recommendedName>
        <fullName evidence="8">Centrosomal protein CCDC61</fullName>
    </recommendedName>
    <alternativeName>
        <fullName evidence="9">Coiled-coil domain-containing protein 61</fullName>
    </alternativeName>
    <alternativeName>
        <fullName evidence="10">VFL3 homolog</fullName>
    </alternativeName>
</protein>
<proteinExistence type="inferred from homology"/>
<dbReference type="PANTHER" id="PTHR22691">
    <property type="entry name" value="YEAST SPT2-RELATED"/>
    <property type="match status" value="1"/>
</dbReference>
<feature type="compositionally biased region" description="Basic and acidic residues" evidence="11">
    <location>
        <begin position="241"/>
        <end position="258"/>
    </location>
</feature>
<evidence type="ECO:0000256" key="7">
    <source>
        <dbReference type="ARBA" id="ARBA00038217"/>
    </source>
</evidence>
<dbReference type="Proteomes" id="UP001181693">
    <property type="component" value="Unassembled WGS sequence"/>
</dbReference>
<feature type="compositionally biased region" description="Basic and acidic residues" evidence="11">
    <location>
        <begin position="310"/>
        <end position="323"/>
    </location>
</feature>
<evidence type="ECO:0000256" key="9">
    <source>
        <dbReference type="ARBA" id="ARBA00041518"/>
    </source>
</evidence>
<feature type="region of interest" description="Disordered" evidence="11">
    <location>
        <begin position="227"/>
        <end position="258"/>
    </location>
</feature>
<gene>
    <name evidence="12" type="ORF">GDO54_017516</name>
</gene>
<accession>A0AAV2ZZM4</accession>
<evidence type="ECO:0000256" key="10">
    <source>
        <dbReference type="ARBA" id="ARBA00042326"/>
    </source>
</evidence>
<feature type="compositionally biased region" description="Basic and acidic residues" evidence="11">
    <location>
        <begin position="355"/>
        <end position="367"/>
    </location>
</feature>
<evidence type="ECO:0000256" key="1">
    <source>
        <dbReference type="ARBA" id="ARBA00004120"/>
    </source>
</evidence>
<keyword evidence="6" id="KW-0966">Cell projection</keyword>
<dbReference type="GO" id="GO:0034451">
    <property type="term" value="C:centriolar satellite"/>
    <property type="evidence" value="ECO:0007669"/>
    <property type="project" value="UniProtKB-SubCell"/>
</dbReference>
<evidence type="ECO:0000256" key="2">
    <source>
        <dbReference type="ARBA" id="ARBA00004607"/>
    </source>
</evidence>
<dbReference type="EMBL" id="DYDO01000007">
    <property type="protein sequence ID" value="DBA20770.1"/>
    <property type="molecule type" value="Genomic_DNA"/>
</dbReference>
<evidence type="ECO:0000256" key="11">
    <source>
        <dbReference type="SAM" id="MobiDB-lite"/>
    </source>
</evidence>
<keyword evidence="5" id="KW-0206">Cytoskeleton</keyword>
<sequence>MNEGEVAEARCVFRGIEHILRIRNTDDHLEVEVEDALTTDQWRGEFDAEFIEDLTHKTGNFKQFSIFCNMLHSALTQTSESVTLDLLTYADLELLRHRKAGGAQRQAPPAKSSTLSAKRYLILIYSVEFDRIHYPLPLPYVGKPDPVYLRQVIRGLKEELAALKLAPNEENRETEIRRLREELHRVNEEKQEAELALQRLQDIEIPNGKEASHMRILKRAVQTLESELQKERSRNQRLASKRREETRQLTEQLEEARSVERTLRLKVKSLTTELAMYKRGRVTPTGPSPQSRSGSAGRGPIPRSNSRGEVGIRRDRSTSRERSGMSSGEGRTRQPRLSPSPVAIRPPRFDPTAYIRDRERKQKEADLKKSCFCC</sequence>
<dbReference type="CDD" id="cd22284">
    <property type="entry name" value="HD_CCDC61_N"/>
    <property type="match status" value="1"/>
</dbReference>
<reference evidence="12" key="1">
    <citation type="thesis" date="2020" institute="ProQuest LLC" country="789 East Eisenhower Parkway, Ann Arbor, MI, USA">
        <title>Comparative Genomics and Chromosome Evolution.</title>
        <authorList>
            <person name="Mudd A.B."/>
        </authorList>
    </citation>
    <scope>NUCLEOTIDE SEQUENCE</scope>
    <source>
        <strain evidence="12">1538</strain>
        <tissue evidence="12">Blood</tissue>
    </source>
</reference>
<evidence type="ECO:0000313" key="12">
    <source>
        <dbReference type="EMBL" id="DBA20770.1"/>
    </source>
</evidence>
<evidence type="ECO:0000256" key="6">
    <source>
        <dbReference type="ARBA" id="ARBA00023273"/>
    </source>
</evidence>
<feature type="region of interest" description="Disordered" evidence="11">
    <location>
        <begin position="276"/>
        <end position="367"/>
    </location>
</feature>
<dbReference type="AlphaFoldDB" id="A0AAV2ZZM4"/>
<comment type="similarity">
    <text evidence="7">Belongs to the CCDC61 family.</text>
</comment>
<name>A0AAV2ZZM4_PYXAD</name>
<evidence type="ECO:0000256" key="8">
    <source>
        <dbReference type="ARBA" id="ARBA00040683"/>
    </source>
</evidence>
<dbReference type="PANTHER" id="PTHR22691:SF1">
    <property type="entry name" value="CENTROSOMAL PROTEIN CCDC61"/>
    <property type="match status" value="1"/>
</dbReference>
<comment type="subcellular location">
    <subcellularLocation>
        <location evidence="1">Cytoplasm</location>
        <location evidence="1">Cytoskeleton</location>
        <location evidence="1">Cilium basal body</location>
    </subcellularLocation>
    <subcellularLocation>
        <location evidence="2">Cytoplasm</location>
        <location evidence="2">Cytoskeleton</location>
        <location evidence="2">Microtubule organizing center</location>
        <location evidence="2">Centrosome</location>
        <location evidence="2">Centriolar satellite</location>
    </subcellularLocation>
</comment>
<organism evidence="12 13">
    <name type="scientific">Pyxicephalus adspersus</name>
    <name type="common">African bullfrog</name>
    <dbReference type="NCBI Taxonomy" id="30357"/>
    <lineage>
        <taxon>Eukaryota</taxon>
        <taxon>Metazoa</taxon>
        <taxon>Chordata</taxon>
        <taxon>Craniata</taxon>
        <taxon>Vertebrata</taxon>
        <taxon>Euteleostomi</taxon>
        <taxon>Amphibia</taxon>
        <taxon>Batrachia</taxon>
        <taxon>Anura</taxon>
        <taxon>Neobatrachia</taxon>
        <taxon>Ranoidea</taxon>
        <taxon>Pyxicephalidae</taxon>
        <taxon>Pyxicephalinae</taxon>
        <taxon>Pyxicephalus</taxon>
    </lineage>
</organism>
<dbReference type="InterPro" id="IPR049733">
    <property type="entry name" value="CCDC61_N"/>
</dbReference>
<evidence type="ECO:0000313" key="13">
    <source>
        <dbReference type="Proteomes" id="UP001181693"/>
    </source>
</evidence>
<evidence type="ECO:0000256" key="4">
    <source>
        <dbReference type="ARBA" id="ARBA00023054"/>
    </source>
</evidence>
<keyword evidence="13" id="KW-1185">Reference proteome</keyword>
<dbReference type="GO" id="GO:0036064">
    <property type="term" value="C:ciliary basal body"/>
    <property type="evidence" value="ECO:0007669"/>
    <property type="project" value="TreeGrafter"/>
</dbReference>